<evidence type="ECO:0000256" key="4">
    <source>
        <dbReference type="ARBA" id="ARBA00022984"/>
    </source>
</evidence>
<feature type="binding site" evidence="7">
    <location>
        <position position="194"/>
    </location>
    <ligand>
        <name>UDP-N-acetyl-alpha-D-muramoyl-L-alanyl-D-glutamate</name>
        <dbReference type="ChEBI" id="CHEBI:83900"/>
    </ligand>
</feature>
<dbReference type="PANTHER" id="PTHR23135:SF4">
    <property type="entry name" value="UDP-N-ACETYLMURAMOYL-L-ALANYL-D-GLUTAMATE--2,6-DIAMINOPIMELATE LIGASE MURE HOMOLOG, CHLOROPLASTIC"/>
    <property type="match status" value="1"/>
</dbReference>
<protein>
    <recommendedName>
        <fullName evidence="7">UDP-N-acetylmuramyl-tripeptide synthetase</fullName>
        <ecNumber evidence="7">6.3.2.-</ecNumber>
    </recommendedName>
    <alternativeName>
        <fullName evidence="7">UDP-MurNAc-tripeptide synthetase</fullName>
    </alternativeName>
</protein>
<dbReference type="OrthoDB" id="9800958at2"/>
<evidence type="ECO:0000256" key="6">
    <source>
        <dbReference type="ARBA" id="ARBA00023316"/>
    </source>
</evidence>
<keyword evidence="6 7" id="KW-0961">Cell wall biogenesis/degradation</keyword>
<dbReference type="GO" id="GO:0016881">
    <property type="term" value="F:acid-amino acid ligase activity"/>
    <property type="evidence" value="ECO:0007669"/>
    <property type="project" value="UniProtKB-UniRule"/>
</dbReference>
<feature type="binding site" evidence="7">
    <location>
        <position position="37"/>
    </location>
    <ligand>
        <name>UDP-N-acetyl-alpha-D-muramoyl-L-alanyl-D-glutamate</name>
        <dbReference type="ChEBI" id="CHEBI:83900"/>
    </ligand>
</feature>
<evidence type="ECO:0000259" key="11">
    <source>
        <dbReference type="Pfam" id="PF08245"/>
    </source>
</evidence>
<dbReference type="EMBL" id="DF968181">
    <property type="protein sequence ID" value="GAP41865.1"/>
    <property type="molecule type" value="Genomic_DNA"/>
</dbReference>
<comment type="PTM">
    <text evidence="7">Carboxylation is probably crucial for Mg(2+) binding and, consequently, for the gamma-phosphate positioning of ATP.</text>
</comment>
<comment type="function">
    <text evidence="7">Catalyzes the addition of an amino acid to the nucleotide precursor UDP-N-acetylmuramoyl-L-alanyl-D-glutamate (UMAG) in the biosynthesis of bacterial cell-wall peptidoglycan.</text>
</comment>
<dbReference type="InterPro" id="IPR004101">
    <property type="entry name" value="Mur_ligase_C"/>
</dbReference>
<dbReference type="Gene3D" id="3.40.1190.10">
    <property type="entry name" value="Mur-like, catalytic domain"/>
    <property type="match status" value="1"/>
</dbReference>
<feature type="binding site" evidence="7">
    <location>
        <begin position="117"/>
        <end position="123"/>
    </location>
    <ligand>
        <name>ATP</name>
        <dbReference type="ChEBI" id="CHEBI:30616"/>
    </ligand>
</feature>
<dbReference type="Pfam" id="PF02875">
    <property type="entry name" value="Mur_ligase_C"/>
    <property type="match status" value="1"/>
</dbReference>
<dbReference type="SUPFAM" id="SSF53244">
    <property type="entry name" value="MurD-like peptide ligases, peptide-binding domain"/>
    <property type="match status" value="1"/>
</dbReference>
<dbReference type="GO" id="GO:0005737">
    <property type="term" value="C:cytoplasm"/>
    <property type="evidence" value="ECO:0007669"/>
    <property type="project" value="UniProtKB-SubCell"/>
</dbReference>
<dbReference type="NCBIfam" id="NF001126">
    <property type="entry name" value="PRK00139.1-4"/>
    <property type="match status" value="1"/>
</dbReference>
<proteinExistence type="inferred from homology"/>
<dbReference type="RefSeq" id="WP_062283909.1">
    <property type="nucleotide sequence ID" value="NZ_DF968181.1"/>
</dbReference>
<dbReference type="GO" id="GO:0008360">
    <property type="term" value="P:regulation of cell shape"/>
    <property type="evidence" value="ECO:0007669"/>
    <property type="project" value="UniProtKB-KW"/>
</dbReference>
<keyword evidence="13" id="KW-1185">Reference proteome</keyword>
<keyword evidence="7" id="KW-0460">Magnesium</keyword>
<accession>A0A0S7BYR3</accession>
<comment type="cofactor">
    <cofactor evidence="7">
        <name>Mg(2+)</name>
        <dbReference type="ChEBI" id="CHEBI:18420"/>
    </cofactor>
</comment>
<dbReference type="InterPro" id="IPR013221">
    <property type="entry name" value="Mur_ligase_cen"/>
</dbReference>
<dbReference type="Gene3D" id="3.90.190.20">
    <property type="entry name" value="Mur ligase, C-terminal domain"/>
    <property type="match status" value="1"/>
</dbReference>
<comment type="caution">
    <text evidence="7">Lacks conserved residue(s) required for the propagation of feature annotation.</text>
</comment>
<feature type="modified residue" description="N6-carboxylysine" evidence="7">
    <location>
        <position position="228"/>
    </location>
</feature>
<dbReference type="InterPro" id="IPR036615">
    <property type="entry name" value="Mur_ligase_C_dom_sf"/>
</dbReference>
<dbReference type="SUPFAM" id="SSF53623">
    <property type="entry name" value="MurD-like peptide ligases, catalytic domain"/>
    <property type="match status" value="1"/>
</dbReference>
<evidence type="ECO:0000256" key="1">
    <source>
        <dbReference type="ARBA" id="ARBA00005898"/>
    </source>
</evidence>
<evidence type="ECO:0000256" key="3">
    <source>
        <dbReference type="ARBA" id="ARBA00022960"/>
    </source>
</evidence>
<organism evidence="12">
    <name type="scientific">Flexilinea flocculi</name>
    <dbReference type="NCBI Taxonomy" id="1678840"/>
    <lineage>
        <taxon>Bacteria</taxon>
        <taxon>Bacillati</taxon>
        <taxon>Chloroflexota</taxon>
        <taxon>Anaerolineae</taxon>
        <taxon>Anaerolineales</taxon>
        <taxon>Anaerolineaceae</taxon>
        <taxon>Flexilinea</taxon>
    </lineage>
</organism>
<dbReference type="HAMAP" id="MF_00208">
    <property type="entry name" value="MurE"/>
    <property type="match status" value="1"/>
</dbReference>
<sequence>MTDYSLKLNQCIAVLPDIRSISGNYPDITYNKVAFDSRKIQPGSIYVALAGINVDGHDFIQHAIQKGACAVIGTKDMPSELAVPYIRVADARLAMAWASAALYRFPSNEMVMIGVTGTDGKTTTSTYLYNILREAGFKASLISTVSAVIDDQEIDTGFHVTTPESPDIQHYLAEMRDAGVTHAVCEVTSHGLAQQRVAAIDFDIAVVTNITHEHLDYHNSREAYFAAKGILFQNLGKKDRATKPLAVLNVDDPDSYNFLKKITTVRKVSYSASGELQNAVSRIESIVSSPSGLKADVVFKNLQGISGETKIPVTTNLLGIYNGSNLLAAMTAAIYGLGVSPETAAKGIAAVQSIPGRMEVIDYEQNFTAIVDFAHTPNALKQALDSARAMLVQNQETGAEANRIIAIFGSAGLRDREKRRMMPRVSIKNADITILTAEDPRTEPLSDILSDMVDAAIQDGAVLNKNVFIEPDRRDAIRLGIAMAKPGDIVISCGKGHEQSMCFGTTEFPWDDRTAMKAALCEFLHLEGPDMPYLPDKDHYLDKL</sequence>
<keyword evidence="5 7" id="KW-0131">Cell cycle</keyword>
<feature type="binding site" evidence="7">
    <location>
        <position position="188"/>
    </location>
    <ligand>
        <name>UDP-N-acetyl-alpha-D-muramoyl-L-alanyl-D-glutamate</name>
        <dbReference type="ChEBI" id="CHEBI:83900"/>
    </ligand>
</feature>
<evidence type="ECO:0000256" key="5">
    <source>
        <dbReference type="ARBA" id="ARBA00023306"/>
    </source>
</evidence>
<evidence type="ECO:0000313" key="13">
    <source>
        <dbReference type="Proteomes" id="UP000053370"/>
    </source>
</evidence>
<evidence type="ECO:0000259" key="10">
    <source>
        <dbReference type="Pfam" id="PF02875"/>
    </source>
</evidence>
<dbReference type="InterPro" id="IPR036565">
    <property type="entry name" value="Mur-like_cat_sf"/>
</dbReference>
<feature type="domain" description="Mur ligase C-terminal" evidence="10">
    <location>
        <begin position="356"/>
        <end position="496"/>
    </location>
</feature>
<comment type="subcellular location">
    <subcellularLocation>
        <location evidence="7 8">Cytoplasm</location>
    </subcellularLocation>
</comment>
<evidence type="ECO:0000313" key="12">
    <source>
        <dbReference type="EMBL" id="GAP41865.1"/>
    </source>
</evidence>
<dbReference type="InterPro" id="IPR035911">
    <property type="entry name" value="MurE/MurF_N"/>
</dbReference>
<dbReference type="InterPro" id="IPR005761">
    <property type="entry name" value="UDP-N-AcMur-Glu-dNH2Pim_ligase"/>
</dbReference>
<dbReference type="Pfam" id="PF08245">
    <property type="entry name" value="Mur_ligase_M"/>
    <property type="match status" value="1"/>
</dbReference>
<keyword evidence="2 7" id="KW-0132">Cell division</keyword>
<keyword evidence="4 7" id="KW-0573">Peptidoglycan synthesis</keyword>
<evidence type="ECO:0000256" key="7">
    <source>
        <dbReference type="HAMAP-Rule" id="MF_00208"/>
    </source>
</evidence>
<dbReference type="Gene3D" id="3.40.1390.10">
    <property type="entry name" value="MurE/MurF, N-terminal domain"/>
    <property type="match status" value="1"/>
</dbReference>
<keyword evidence="7" id="KW-0963">Cytoplasm</keyword>
<dbReference type="PANTHER" id="PTHR23135">
    <property type="entry name" value="MUR LIGASE FAMILY MEMBER"/>
    <property type="match status" value="1"/>
</dbReference>
<dbReference type="GO" id="GO:0005524">
    <property type="term" value="F:ATP binding"/>
    <property type="evidence" value="ECO:0007669"/>
    <property type="project" value="UniProtKB-UniRule"/>
</dbReference>
<dbReference type="UniPathway" id="UPA00219"/>
<dbReference type="InterPro" id="IPR000713">
    <property type="entry name" value="Mur_ligase_N"/>
</dbReference>
<comment type="similarity">
    <text evidence="1 7">Belongs to the MurCDEF family. MurE subfamily.</text>
</comment>
<dbReference type="STRING" id="1678840.ATC1_131861"/>
<keyword evidence="3 7" id="KW-0133">Cell shape</keyword>
<dbReference type="Proteomes" id="UP000053370">
    <property type="component" value="Unassembled WGS sequence"/>
</dbReference>
<evidence type="ECO:0000256" key="2">
    <source>
        <dbReference type="ARBA" id="ARBA00022618"/>
    </source>
</evidence>
<dbReference type="SUPFAM" id="SSF63418">
    <property type="entry name" value="MurE/MurF N-terminal domain"/>
    <property type="match status" value="1"/>
</dbReference>
<dbReference type="GO" id="GO:0009252">
    <property type="term" value="P:peptidoglycan biosynthetic process"/>
    <property type="evidence" value="ECO:0007669"/>
    <property type="project" value="UniProtKB-UniRule"/>
</dbReference>
<dbReference type="GO" id="GO:0051301">
    <property type="term" value="P:cell division"/>
    <property type="evidence" value="ECO:0007669"/>
    <property type="project" value="UniProtKB-KW"/>
</dbReference>
<name>A0A0S7BYR3_9CHLR</name>
<dbReference type="NCBIfam" id="TIGR01085">
    <property type="entry name" value="murE"/>
    <property type="match status" value="1"/>
</dbReference>
<dbReference type="EC" id="6.3.2.-" evidence="7"/>
<keyword evidence="7 12" id="KW-0436">Ligase</keyword>
<keyword evidence="7" id="KW-0067">ATP-binding</keyword>
<dbReference type="GO" id="GO:0000287">
    <property type="term" value="F:magnesium ion binding"/>
    <property type="evidence" value="ECO:0007669"/>
    <property type="project" value="UniProtKB-UniRule"/>
</dbReference>
<comment type="pathway">
    <text evidence="7 8">Cell wall biogenesis; peptidoglycan biosynthesis.</text>
</comment>
<dbReference type="Pfam" id="PF01225">
    <property type="entry name" value="Mur_ligase"/>
    <property type="match status" value="1"/>
</dbReference>
<dbReference type="AlphaFoldDB" id="A0A0S7BYR3"/>
<gene>
    <name evidence="7" type="primary">murE</name>
    <name evidence="12" type="ORF">ATC1_131861</name>
</gene>
<dbReference type="GO" id="GO:0071555">
    <property type="term" value="P:cell wall organization"/>
    <property type="evidence" value="ECO:0007669"/>
    <property type="project" value="UniProtKB-KW"/>
</dbReference>
<feature type="binding site" evidence="7">
    <location>
        <begin position="161"/>
        <end position="162"/>
    </location>
    <ligand>
        <name>UDP-N-acetyl-alpha-D-muramoyl-L-alanyl-D-glutamate</name>
        <dbReference type="ChEBI" id="CHEBI:83900"/>
    </ligand>
</feature>
<reference evidence="12" key="1">
    <citation type="journal article" date="2015" name="Genome Announc.">
        <title>Draft Genome Sequence of Anaerolineae Strain TC1, a Novel Isolate from a Methanogenic Wastewater Treatment System.</title>
        <authorList>
            <person name="Matsuura N."/>
            <person name="Tourlousse D.M."/>
            <person name="Sun L."/>
            <person name="Toyonaga M."/>
            <person name="Kuroda K."/>
            <person name="Ohashi A."/>
            <person name="Cruz R."/>
            <person name="Yamaguchi T."/>
            <person name="Sekiguchi Y."/>
        </authorList>
    </citation>
    <scope>NUCLEOTIDE SEQUENCE [LARGE SCALE GENOMIC DNA]</scope>
    <source>
        <strain evidence="12">TC1</strain>
    </source>
</reference>
<feature type="binding site" evidence="7">
    <location>
        <position position="196"/>
    </location>
    <ligand>
        <name>UDP-N-acetyl-alpha-D-muramoyl-L-alanyl-D-glutamate</name>
        <dbReference type="ChEBI" id="CHEBI:83900"/>
    </ligand>
</feature>
<evidence type="ECO:0000259" key="9">
    <source>
        <dbReference type="Pfam" id="PF01225"/>
    </source>
</evidence>
<feature type="domain" description="Mur ligase N-terminal catalytic" evidence="9">
    <location>
        <begin position="31"/>
        <end position="89"/>
    </location>
</feature>
<keyword evidence="7" id="KW-0547">Nucleotide-binding</keyword>
<evidence type="ECO:0000256" key="8">
    <source>
        <dbReference type="RuleBase" id="RU004135"/>
    </source>
</evidence>
<feature type="domain" description="Mur ligase central" evidence="11">
    <location>
        <begin position="115"/>
        <end position="333"/>
    </location>
</feature>